<feature type="domain" description="Diphthamide synthase" evidence="2">
    <location>
        <begin position="1"/>
        <end position="184"/>
    </location>
</feature>
<dbReference type="Pfam" id="PF00266">
    <property type="entry name" value="Aminotran_5"/>
    <property type="match status" value="1"/>
</dbReference>
<dbReference type="SUPFAM" id="SSF52402">
    <property type="entry name" value="Adenine nucleotide alpha hydrolases-like"/>
    <property type="match status" value="1"/>
</dbReference>
<feature type="domain" description="Aminotransferase class V" evidence="1">
    <location>
        <begin position="226"/>
        <end position="592"/>
    </location>
</feature>
<dbReference type="Proteomes" id="UP000440713">
    <property type="component" value="Unassembled WGS sequence"/>
</dbReference>
<evidence type="ECO:0000313" key="3">
    <source>
        <dbReference type="EMBL" id="MST63111.1"/>
    </source>
</evidence>
<dbReference type="InterPro" id="IPR015424">
    <property type="entry name" value="PyrdxlP-dep_Trfase"/>
</dbReference>
<gene>
    <name evidence="3" type="ORF">FYJ71_09205</name>
</gene>
<evidence type="ECO:0000259" key="1">
    <source>
        <dbReference type="Pfam" id="PF00266"/>
    </source>
</evidence>
<keyword evidence="4" id="KW-1185">Reference proteome</keyword>
<dbReference type="InterPro" id="IPR015421">
    <property type="entry name" value="PyrdxlP-dep_Trfase_major"/>
</dbReference>
<accession>A0A6N7X4X4</accession>
<evidence type="ECO:0000313" key="4">
    <source>
        <dbReference type="Proteomes" id="UP000440713"/>
    </source>
</evidence>
<dbReference type="InterPro" id="IPR014729">
    <property type="entry name" value="Rossmann-like_a/b/a_fold"/>
</dbReference>
<name>A0A6N7X4X4_9FIRM</name>
<dbReference type="Gene3D" id="3.40.50.620">
    <property type="entry name" value="HUPs"/>
    <property type="match status" value="1"/>
</dbReference>
<reference evidence="3 4" key="1">
    <citation type="submission" date="2019-08" db="EMBL/GenBank/DDBJ databases">
        <title>In-depth cultivation of the pig gut microbiome towards novel bacterial diversity and tailored functional studies.</title>
        <authorList>
            <person name="Wylensek D."/>
            <person name="Hitch T.C.A."/>
            <person name="Clavel T."/>
        </authorList>
    </citation>
    <scope>NUCLEOTIDE SEQUENCE [LARGE SCALE GENOMIC DNA]</scope>
    <source>
        <strain evidence="3 4">WCA-SAB-591-4A-A</strain>
    </source>
</reference>
<organism evidence="3 4">
    <name type="scientific">Peptostreptococcus porci</name>
    <dbReference type="NCBI Taxonomy" id="2652282"/>
    <lineage>
        <taxon>Bacteria</taxon>
        <taxon>Bacillati</taxon>
        <taxon>Bacillota</taxon>
        <taxon>Clostridia</taxon>
        <taxon>Peptostreptococcales</taxon>
        <taxon>Peptostreptococcaceae</taxon>
        <taxon>Peptostreptococcus</taxon>
    </lineage>
</organism>
<evidence type="ECO:0000259" key="2">
    <source>
        <dbReference type="Pfam" id="PF01902"/>
    </source>
</evidence>
<dbReference type="GO" id="GO:0008483">
    <property type="term" value="F:transaminase activity"/>
    <property type="evidence" value="ECO:0007669"/>
    <property type="project" value="UniProtKB-KW"/>
</dbReference>
<comment type="caution">
    <text evidence="3">The sequence shown here is derived from an EMBL/GenBank/DDBJ whole genome shotgun (WGS) entry which is preliminary data.</text>
</comment>
<sequence>MEFAASFSGGKDSILAIKKMLDRGHRLVALIVSTVENEDVSWTHSIEKEYFIEVSKILKCDVLFTDSKIDNYELRFENSLRIAKKIGAQFCIFGDIDIEKHLKWNKDRCDNAGLECIHPLLFANRLDILNDFFNTRFLARITKVNTLKLDESFVGRLLTPQIIEEFSNYDIDYCGENGEYHTLIELNSIRSEFSDDKMIFDNGISLNNITASNSHDASSNHIFSEIYMDNASTCFPKAPGVASEMMKYIDNYSYSINRGTFIKSYELLGKVIDIREKIMNFFSISSEYECIFTPSATYSSNQILSGLIFDGDILITGQSNHNSASRIIYNLKNKGAVIKQLSSKEIYDYICDEHTFGNGKAKAIYITVTNNVTGEMFMEIDKLKKLSKKCTEKNVILILDIVQSVCENIIDFSEIYADAFILSPHIGLMSSEGLGISILSKKIIGDIVPTVFGGTGSKSDSDEMPLSSPDKFEVGTLNIASIIGVSSAIDYIDFIGVKSIVEKKHLIGRYLRDELSKINGAMVKGEGSFCLLNIDGCDMSTISFFLDSDYGVQTRVGIHCSHETHRNIYTFPDGGVRFSVGFFNTKEEVDKVVDAVRYLVSQYRY</sequence>
<dbReference type="Gene3D" id="3.40.640.10">
    <property type="entry name" value="Type I PLP-dependent aspartate aminotransferase-like (Major domain)"/>
    <property type="match status" value="1"/>
</dbReference>
<dbReference type="InterPro" id="IPR000192">
    <property type="entry name" value="Aminotrans_V_dom"/>
</dbReference>
<dbReference type="Gene3D" id="3.90.1490.10">
    <property type="entry name" value="putative n-type atp pyrophosphatase, domain 2"/>
    <property type="match status" value="1"/>
</dbReference>
<dbReference type="Gene3D" id="3.90.1150.10">
    <property type="entry name" value="Aspartate Aminotransferase, domain 1"/>
    <property type="match status" value="1"/>
</dbReference>
<dbReference type="AlphaFoldDB" id="A0A6N7X4X4"/>
<dbReference type="Pfam" id="PF01902">
    <property type="entry name" value="Diphthami_syn_2"/>
    <property type="match status" value="1"/>
</dbReference>
<keyword evidence="3" id="KW-0808">Transferase</keyword>
<dbReference type="InterPro" id="IPR002761">
    <property type="entry name" value="Diphthami_syn_dom"/>
</dbReference>
<dbReference type="PANTHER" id="PTHR43586">
    <property type="entry name" value="CYSTEINE DESULFURASE"/>
    <property type="match status" value="1"/>
</dbReference>
<proteinExistence type="predicted"/>
<keyword evidence="3" id="KW-0032">Aminotransferase</keyword>
<dbReference type="InterPro" id="IPR015422">
    <property type="entry name" value="PyrdxlP-dep_Trfase_small"/>
</dbReference>
<dbReference type="RefSeq" id="WP_154538587.1">
    <property type="nucleotide sequence ID" value="NZ_VUNE01000005.1"/>
</dbReference>
<dbReference type="SUPFAM" id="SSF53383">
    <property type="entry name" value="PLP-dependent transferases"/>
    <property type="match status" value="1"/>
</dbReference>
<dbReference type="EMBL" id="VUNE01000005">
    <property type="protein sequence ID" value="MST63111.1"/>
    <property type="molecule type" value="Genomic_DNA"/>
</dbReference>
<dbReference type="PANTHER" id="PTHR43586:SF4">
    <property type="entry name" value="ISOPENICILLIN N EPIMERASE"/>
    <property type="match status" value="1"/>
</dbReference>
<protein>
    <submittedName>
        <fullName evidence="3">Aminotransferase class V-fold PLP-dependent enzyme</fullName>
    </submittedName>
</protein>